<dbReference type="Gene3D" id="3.55.30.10">
    <property type="entry name" value="Hsp33 domain"/>
    <property type="match status" value="1"/>
</dbReference>
<dbReference type="InterPro" id="IPR016154">
    <property type="entry name" value="Heat_shock_Hsp33_C"/>
</dbReference>
<evidence type="ECO:0000313" key="8">
    <source>
        <dbReference type="Proteomes" id="UP001433638"/>
    </source>
</evidence>
<dbReference type="NCBIfam" id="NF001033">
    <property type="entry name" value="PRK00114.1"/>
    <property type="match status" value="1"/>
</dbReference>
<dbReference type="EMBL" id="JBEFLD010000001">
    <property type="protein sequence ID" value="MEQ6289371.1"/>
    <property type="molecule type" value="Genomic_DNA"/>
</dbReference>
<evidence type="ECO:0000256" key="6">
    <source>
        <dbReference type="HAMAP-Rule" id="MF_00117"/>
    </source>
</evidence>
<accession>A0ABV1M061</accession>
<dbReference type="InterPro" id="IPR023212">
    <property type="entry name" value="Hsp33_helix_hairpin_bin_dom_sf"/>
</dbReference>
<evidence type="ECO:0000256" key="4">
    <source>
        <dbReference type="ARBA" id="ARBA00023186"/>
    </source>
</evidence>
<dbReference type="InterPro" id="IPR016153">
    <property type="entry name" value="Heat_shock_Hsp33_N"/>
</dbReference>
<dbReference type="Gene3D" id="3.90.1280.10">
    <property type="entry name" value="HSP33 redox switch-like"/>
    <property type="match status" value="1"/>
</dbReference>
<dbReference type="SUPFAM" id="SSF118352">
    <property type="entry name" value="HSP33 redox switch-like"/>
    <property type="match status" value="1"/>
</dbReference>
<evidence type="ECO:0000256" key="5">
    <source>
        <dbReference type="ARBA" id="ARBA00023284"/>
    </source>
</evidence>
<keyword evidence="2 6" id="KW-0862">Zinc</keyword>
<feature type="disulfide bond" description="Redox-active" evidence="6">
    <location>
        <begin position="226"/>
        <end position="228"/>
    </location>
</feature>
<comment type="caution">
    <text evidence="7">The sequence shown here is derived from an EMBL/GenBank/DDBJ whole genome shotgun (WGS) entry which is preliminary data.</text>
</comment>
<keyword evidence="5 6" id="KW-0676">Redox-active center</keyword>
<evidence type="ECO:0000256" key="3">
    <source>
        <dbReference type="ARBA" id="ARBA00023157"/>
    </source>
</evidence>
<dbReference type="PANTHER" id="PTHR30111">
    <property type="entry name" value="33 KDA CHAPERONIN"/>
    <property type="match status" value="1"/>
</dbReference>
<dbReference type="InterPro" id="IPR000397">
    <property type="entry name" value="Heat_shock_Hsp33"/>
</dbReference>
<dbReference type="Pfam" id="PF01430">
    <property type="entry name" value="HSP33"/>
    <property type="match status" value="1"/>
</dbReference>
<dbReference type="SUPFAM" id="SSF64397">
    <property type="entry name" value="Hsp33 domain"/>
    <property type="match status" value="1"/>
</dbReference>
<feature type="disulfide bond" description="Redox-active" evidence="6">
    <location>
        <begin position="259"/>
        <end position="262"/>
    </location>
</feature>
<keyword evidence="3 6" id="KW-1015">Disulfide bond</keyword>
<dbReference type="Gene3D" id="1.10.287.480">
    <property type="entry name" value="helix hairpin bin"/>
    <property type="match status" value="1"/>
</dbReference>
<name>A0ABV1M061_9NEIS</name>
<keyword evidence="4 6" id="KW-0143">Chaperone</keyword>
<dbReference type="RefSeq" id="WP_349583253.1">
    <property type="nucleotide sequence ID" value="NZ_JBEFLD010000001.1"/>
</dbReference>
<dbReference type="PANTHER" id="PTHR30111:SF1">
    <property type="entry name" value="33 KDA CHAPERONIN"/>
    <property type="match status" value="1"/>
</dbReference>
<evidence type="ECO:0000256" key="2">
    <source>
        <dbReference type="ARBA" id="ARBA00022833"/>
    </source>
</evidence>
<dbReference type="CDD" id="cd00498">
    <property type="entry name" value="Hsp33"/>
    <property type="match status" value="1"/>
</dbReference>
<comment type="subcellular location">
    <subcellularLocation>
        <location evidence="6">Cytoplasm</location>
    </subcellularLocation>
</comment>
<keyword evidence="1 6" id="KW-0963">Cytoplasm</keyword>
<keyword evidence="8" id="KW-1185">Reference proteome</keyword>
<organism evidence="7 8">
    <name type="scientific">Vogesella oryzagri</name>
    <dbReference type="NCBI Taxonomy" id="3160864"/>
    <lineage>
        <taxon>Bacteria</taxon>
        <taxon>Pseudomonadati</taxon>
        <taxon>Pseudomonadota</taxon>
        <taxon>Betaproteobacteria</taxon>
        <taxon>Neisseriales</taxon>
        <taxon>Chromobacteriaceae</taxon>
        <taxon>Vogesella</taxon>
    </lineage>
</organism>
<sequence>MSQHDNLQRFLFDGAPVRGALVRMDGAWQQVLARHDYPPAIRKVLGQMLAASALLAANLKFDGTLIMQLHGKGALRLAVAECTNERTVRATARYDAHIHDAPLAELLGEGGTCVLTLEPKDGEPWQGIVALEGDSIAAMLQHYMERSEQLDSRLILACDDQTAAGLLLQRLPDGHGDPEAWQHLTVLADTLRPDELLGLDAHDILHRLYHEEQVRVFEPEEVSFACNCSEERVGDMLKLLGGQEVAEVVLEQGSIEVGCEYCGQRYVFDEDEVNELFGMDVIEAVRDEQQRH</sequence>
<dbReference type="PIRSF" id="PIRSF005261">
    <property type="entry name" value="Heat_shock_Hsp33"/>
    <property type="match status" value="1"/>
</dbReference>
<comment type="function">
    <text evidence="6">Redox regulated molecular chaperone. Protects both thermally unfolding and oxidatively damaged proteins from irreversible aggregation. Plays an important role in the bacterial defense system toward oxidative stress.</text>
</comment>
<reference evidence="7" key="1">
    <citation type="submission" date="2024-06" db="EMBL/GenBank/DDBJ databases">
        <title>Genome sequence of Vogesella sp. MAHUQ-64.</title>
        <authorList>
            <person name="Huq M.A."/>
        </authorList>
    </citation>
    <scope>NUCLEOTIDE SEQUENCE</scope>
    <source>
        <strain evidence="7">MAHUQ-64</strain>
    </source>
</reference>
<dbReference type="HAMAP" id="MF_00117">
    <property type="entry name" value="HslO"/>
    <property type="match status" value="1"/>
</dbReference>
<proteinExistence type="inferred from homology"/>
<gene>
    <name evidence="6 7" type="primary">hslO</name>
    <name evidence="7" type="ORF">ABNW52_01930</name>
</gene>
<comment type="similarity">
    <text evidence="6">Belongs to the HSP33 family.</text>
</comment>
<evidence type="ECO:0000313" key="7">
    <source>
        <dbReference type="EMBL" id="MEQ6289371.1"/>
    </source>
</evidence>
<comment type="PTM">
    <text evidence="6">Under oxidizing conditions two disulfide bonds are formed involving the reactive cysteines. Under reducing conditions zinc is bound to the reactive cysteines and the protein is inactive.</text>
</comment>
<evidence type="ECO:0000256" key="1">
    <source>
        <dbReference type="ARBA" id="ARBA00022490"/>
    </source>
</evidence>
<dbReference type="Proteomes" id="UP001433638">
    <property type="component" value="Unassembled WGS sequence"/>
</dbReference>
<protein>
    <recommendedName>
        <fullName evidence="6">33 kDa chaperonin</fullName>
    </recommendedName>
    <alternativeName>
        <fullName evidence="6">Heat shock protein 33 homolog</fullName>
        <shortName evidence="6">HSP33</shortName>
    </alternativeName>
</protein>